<dbReference type="OrthoDB" id="337581at2759"/>
<dbReference type="InterPro" id="IPR007527">
    <property type="entry name" value="Znf_SWIM"/>
</dbReference>
<evidence type="ECO:0000256" key="1">
    <source>
        <dbReference type="PROSITE-ProRule" id="PRU00325"/>
    </source>
</evidence>
<gene>
    <name evidence="3" type="ORF">PFFVO_00521</name>
</gene>
<dbReference type="EMBL" id="KI925017">
    <property type="protein sequence ID" value="ETW20610.1"/>
    <property type="molecule type" value="Genomic_DNA"/>
</dbReference>
<proteinExistence type="predicted"/>
<keyword evidence="1" id="KW-0479">Metal-binding</keyword>
<keyword evidence="1" id="KW-0863">Zinc-finger</keyword>
<dbReference type="AlphaFoldDB" id="A0A024VEI8"/>
<evidence type="ECO:0000259" key="2">
    <source>
        <dbReference type="PROSITE" id="PS50966"/>
    </source>
</evidence>
<feature type="domain" description="SWIM-type" evidence="2">
    <location>
        <begin position="116"/>
        <end position="162"/>
    </location>
</feature>
<accession>A0A024VEI8</accession>
<name>A0A024VEI8_PLAFA</name>
<organism evidence="3 4">
    <name type="scientific">Plasmodium falciparum Vietnam Oak-Knoll</name>
    <name type="common">FVO</name>
    <dbReference type="NCBI Taxonomy" id="1036723"/>
    <lineage>
        <taxon>Eukaryota</taxon>
        <taxon>Sar</taxon>
        <taxon>Alveolata</taxon>
        <taxon>Apicomplexa</taxon>
        <taxon>Aconoidasida</taxon>
        <taxon>Haemosporida</taxon>
        <taxon>Plasmodiidae</taxon>
        <taxon>Plasmodium</taxon>
        <taxon>Plasmodium (Laverania)</taxon>
    </lineage>
</organism>
<dbReference type="Proteomes" id="UP000030690">
    <property type="component" value="Unassembled WGS sequence"/>
</dbReference>
<evidence type="ECO:0000313" key="4">
    <source>
        <dbReference type="Proteomes" id="UP000030690"/>
    </source>
</evidence>
<keyword evidence="1" id="KW-0862">Zinc</keyword>
<evidence type="ECO:0000313" key="3">
    <source>
        <dbReference type="EMBL" id="ETW20610.1"/>
    </source>
</evidence>
<reference evidence="3 4" key="1">
    <citation type="submission" date="2013-02" db="EMBL/GenBank/DDBJ databases">
        <title>The Genome Annotation of Plasmodium falciparum Vietnam Oak-Knoll (FVO).</title>
        <authorList>
            <consortium name="The Broad Institute Genome Sequencing Platform"/>
            <consortium name="The Broad Institute Genome Sequencing Center for Infectious Disease"/>
            <person name="Neafsey D."/>
            <person name="Hoffman S."/>
            <person name="Volkman S."/>
            <person name="Rosenthal P."/>
            <person name="Walker B."/>
            <person name="Young S.K."/>
            <person name="Zeng Q."/>
            <person name="Gargeya S."/>
            <person name="Fitzgerald M."/>
            <person name="Haas B."/>
            <person name="Abouelleil A."/>
            <person name="Allen A.W."/>
            <person name="Alvarado L."/>
            <person name="Arachchi H.M."/>
            <person name="Berlin A.M."/>
            <person name="Chapman S.B."/>
            <person name="Gainer-Dewar J."/>
            <person name="Goldberg J."/>
            <person name="Griggs A."/>
            <person name="Gujja S."/>
            <person name="Hansen M."/>
            <person name="Howarth C."/>
            <person name="Imamovic A."/>
            <person name="Ireland A."/>
            <person name="Larimer J."/>
            <person name="McCowan C."/>
            <person name="Murphy C."/>
            <person name="Pearson M."/>
            <person name="Poon T.W."/>
            <person name="Priest M."/>
            <person name="Roberts A."/>
            <person name="Saif S."/>
            <person name="Shea T."/>
            <person name="Sisk P."/>
            <person name="Sykes S."/>
            <person name="Wortman J."/>
            <person name="Nusbaum C."/>
            <person name="Birren B."/>
        </authorList>
    </citation>
    <scope>NUCLEOTIDE SEQUENCE [LARGE SCALE GENOMIC DNA]</scope>
    <source>
        <strain evidence="4">Vietnam Oak-Knoll (FVO)</strain>
    </source>
</reference>
<protein>
    <recommendedName>
        <fullName evidence="2">SWIM-type domain-containing protein</fullName>
    </recommendedName>
</protein>
<sequence>MDIRSEIVNSIIYSLKRCKNKNKYILLLNELLSLFPAHAEKSLKLCLKSCIKKYTLIEENDSPEPCKDYGHKILNSKKKESFFSDTTIICKKKKKVEKKKLSSIKSNRYKKTCIHFFVLCGNKRKYVVFQNFCSCFYFKEKVLCNNNDVLCKHLLSVFLAKCFHNYRNIFLNSELFFEWYLKKLNISNQ</sequence>
<dbReference type="PROSITE" id="PS50966">
    <property type="entry name" value="ZF_SWIM"/>
    <property type="match status" value="1"/>
</dbReference>
<reference evidence="3 4" key="2">
    <citation type="submission" date="2013-02" db="EMBL/GenBank/DDBJ databases">
        <title>The Genome Sequence of Plasmodium falciparum Vietnam Oak-Knoll (FVO).</title>
        <authorList>
            <consortium name="The Broad Institute Genome Sequencing Platform"/>
            <consortium name="The Broad Institute Genome Sequencing Center for Infectious Disease"/>
            <person name="Neafsey D."/>
            <person name="Cheeseman I."/>
            <person name="Volkman S."/>
            <person name="Adams J."/>
            <person name="Walker B."/>
            <person name="Young S.K."/>
            <person name="Zeng Q."/>
            <person name="Gargeya S."/>
            <person name="Fitzgerald M."/>
            <person name="Haas B."/>
            <person name="Abouelleil A."/>
            <person name="Alvarado L."/>
            <person name="Arachchi H.M."/>
            <person name="Berlin A.M."/>
            <person name="Chapman S.B."/>
            <person name="Dewar J."/>
            <person name="Goldberg J."/>
            <person name="Griggs A."/>
            <person name="Gujja S."/>
            <person name="Hansen M."/>
            <person name="Howarth C."/>
            <person name="Imamovic A."/>
            <person name="Larimer J."/>
            <person name="McCowan C."/>
            <person name="Murphy C."/>
            <person name="Neiman D."/>
            <person name="Pearson M."/>
            <person name="Priest M."/>
            <person name="Roberts A."/>
            <person name="Saif S."/>
            <person name="Shea T."/>
            <person name="Sisk P."/>
            <person name="Sykes S."/>
            <person name="Wortman J."/>
            <person name="Nusbaum C."/>
            <person name="Birren B."/>
        </authorList>
    </citation>
    <scope>NUCLEOTIDE SEQUENCE [LARGE SCALE GENOMIC DNA]</scope>
    <source>
        <strain evidence="4">Vietnam Oak-Knoll (FVO)</strain>
    </source>
</reference>
<dbReference type="GO" id="GO:0008270">
    <property type="term" value="F:zinc ion binding"/>
    <property type="evidence" value="ECO:0007669"/>
    <property type="project" value="UniProtKB-KW"/>
</dbReference>